<reference evidence="1" key="1">
    <citation type="journal article" date="2014" name="PLoS Genet.">
        <title>The Genome of Spironucleus salmonicida Highlights a Fish Pathogen Adapted to Fluctuating Environments.</title>
        <authorList>
            <person name="Xu F."/>
            <person name="Jerlstrom-Hultqvist J."/>
            <person name="Einarsson E."/>
            <person name="Astvaldsson A."/>
            <person name="Svard S.G."/>
            <person name="Andersson J.O."/>
        </authorList>
    </citation>
    <scope>NUCLEOTIDE SEQUENCE</scope>
</reference>
<dbReference type="AlphaFoldDB" id="V6LK59"/>
<accession>V6LK59</accession>
<sequence>MNIILIMYYSIFMEEITTIMKHVQLLDLSQPYPFIIQVLNNLISSTIPLSQLIIFLSQIKITKFKLLEFYVFRLFKTLESQYMTTPDVVNRILVEMLSTSAISPRVFQAALRRLNCLFSADFESFLVKITTAVSVRQIASQLCEALTLQPGGFSEIQAIELLRSFHGPNCSLREIQDILKVPERAIFSATDMCEKLFLQLFGEGSGDEFNVNERDIEISARGFWLNDM</sequence>
<protein>
    <submittedName>
        <fullName evidence="1">Uncharacterized protein</fullName>
    </submittedName>
</protein>
<organism evidence="1">
    <name type="scientific">Spironucleus salmonicida</name>
    <dbReference type="NCBI Taxonomy" id="348837"/>
    <lineage>
        <taxon>Eukaryota</taxon>
        <taxon>Metamonada</taxon>
        <taxon>Diplomonadida</taxon>
        <taxon>Hexamitidae</taxon>
        <taxon>Hexamitinae</taxon>
        <taxon>Spironucleus</taxon>
    </lineage>
</organism>
<gene>
    <name evidence="1" type="ORF">SS50377_jh067</name>
</gene>
<evidence type="ECO:0000313" key="1">
    <source>
        <dbReference type="EMBL" id="EST44937.1"/>
    </source>
</evidence>
<name>V6LK59_9EUKA</name>
<proteinExistence type="predicted"/>
<dbReference type="VEuPathDB" id="GiardiaDB:SS50377_25393"/>
<dbReference type="EMBL" id="KI546101">
    <property type="protein sequence ID" value="EST44937.1"/>
    <property type="molecule type" value="Genomic_DNA"/>
</dbReference>